<dbReference type="EMBL" id="BIXY01000020">
    <property type="protein sequence ID" value="GCF08227.1"/>
    <property type="molecule type" value="Genomic_DNA"/>
</dbReference>
<dbReference type="Proteomes" id="UP000322530">
    <property type="component" value="Unassembled WGS sequence"/>
</dbReference>
<feature type="domain" description="Type II secretion system protein GspE N-terminal" evidence="1">
    <location>
        <begin position="30"/>
        <end position="101"/>
    </location>
</feature>
<dbReference type="AlphaFoldDB" id="A0A5A5TA54"/>
<sequence length="135" mass="15704">MQQYQRGCGVYEDEFIPIPRLFTMRRVSLQHCSILPLSVMQRYQCIVIGKTRGALTIAIADQKSICIFSALSRLTCCQLFPVLVDPKQISFALQRMERAERIRKRYERARFLPAPFRFPPVHTLLQHLFMSGIVT</sequence>
<name>A0A5A5TA54_9CHLR</name>
<evidence type="ECO:0000313" key="3">
    <source>
        <dbReference type="Proteomes" id="UP000322530"/>
    </source>
</evidence>
<dbReference type="RefSeq" id="WP_149401222.1">
    <property type="nucleotide sequence ID" value="NZ_BIXY01000020.1"/>
</dbReference>
<accession>A0A5A5TA54</accession>
<dbReference type="Gene3D" id="3.30.300.160">
    <property type="entry name" value="Type II secretion system, protein E, N-terminal domain"/>
    <property type="match status" value="1"/>
</dbReference>
<dbReference type="SUPFAM" id="SSF160246">
    <property type="entry name" value="EspE N-terminal domain-like"/>
    <property type="match status" value="1"/>
</dbReference>
<keyword evidence="3" id="KW-1185">Reference proteome</keyword>
<proteinExistence type="predicted"/>
<organism evidence="2 3">
    <name type="scientific">Dictyobacter arantiisoli</name>
    <dbReference type="NCBI Taxonomy" id="2014874"/>
    <lineage>
        <taxon>Bacteria</taxon>
        <taxon>Bacillati</taxon>
        <taxon>Chloroflexota</taxon>
        <taxon>Ktedonobacteria</taxon>
        <taxon>Ktedonobacterales</taxon>
        <taxon>Dictyobacteraceae</taxon>
        <taxon>Dictyobacter</taxon>
    </lineage>
</organism>
<evidence type="ECO:0000259" key="1">
    <source>
        <dbReference type="Pfam" id="PF05157"/>
    </source>
</evidence>
<evidence type="ECO:0000313" key="2">
    <source>
        <dbReference type="EMBL" id="GCF08227.1"/>
    </source>
</evidence>
<reference evidence="2 3" key="1">
    <citation type="submission" date="2019-01" db="EMBL/GenBank/DDBJ databases">
        <title>Draft genome sequence of Dictyobacter sp. Uno17.</title>
        <authorList>
            <person name="Wang C.M."/>
            <person name="Zheng Y."/>
            <person name="Sakai Y."/>
            <person name="Abe K."/>
            <person name="Yokota A."/>
            <person name="Yabe S."/>
        </authorList>
    </citation>
    <scope>NUCLEOTIDE SEQUENCE [LARGE SCALE GENOMIC DNA]</scope>
    <source>
        <strain evidence="2 3">Uno17</strain>
    </source>
</reference>
<dbReference type="Pfam" id="PF05157">
    <property type="entry name" value="MshEN"/>
    <property type="match status" value="1"/>
</dbReference>
<dbReference type="InterPro" id="IPR007831">
    <property type="entry name" value="T2SS_GspE_N"/>
</dbReference>
<dbReference type="OrthoDB" id="157206at2"/>
<comment type="caution">
    <text evidence="2">The sequence shown here is derived from an EMBL/GenBank/DDBJ whole genome shotgun (WGS) entry which is preliminary data.</text>
</comment>
<gene>
    <name evidence="2" type="ORF">KDI_17910</name>
</gene>
<protein>
    <recommendedName>
        <fullName evidence="1">Type II secretion system protein GspE N-terminal domain-containing protein</fullName>
    </recommendedName>
</protein>
<dbReference type="InterPro" id="IPR037257">
    <property type="entry name" value="T2SS_E_N_sf"/>
</dbReference>